<dbReference type="InterPro" id="IPR035437">
    <property type="entry name" value="SNase_OB-fold_sf"/>
</dbReference>
<dbReference type="SUPFAM" id="SSF50199">
    <property type="entry name" value="Staphylococcal nuclease"/>
    <property type="match status" value="1"/>
</dbReference>
<gene>
    <name evidence="3" type="ORF">V3328_15045</name>
</gene>
<feature type="signal peptide" evidence="1">
    <location>
        <begin position="1"/>
        <end position="23"/>
    </location>
</feature>
<keyword evidence="4" id="KW-1185">Reference proteome</keyword>
<dbReference type="EMBL" id="JAZHOF010000006">
    <property type="protein sequence ID" value="MEJ8572805.1"/>
    <property type="molecule type" value="Genomic_DNA"/>
</dbReference>
<evidence type="ECO:0000313" key="4">
    <source>
        <dbReference type="Proteomes" id="UP001378188"/>
    </source>
</evidence>
<dbReference type="PROSITE" id="PS50830">
    <property type="entry name" value="TNASE_3"/>
    <property type="match status" value="1"/>
</dbReference>
<name>A0AAW9RV90_9HYPH</name>
<comment type="caution">
    <text evidence="3">The sequence shown here is derived from an EMBL/GenBank/DDBJ whole genome shotgun (WGS) entry which is preliminary data.</text>
</comment>
<feature type="domain" description="TNase-like" evidence="2">
    <location>
        <begin position="34"/>
        <end position="149"/>
    </location>
</feature>
<dbReference type="InterPro" id="IPR016071">
    <property type="entry name" value="Staphylococal_nuclease_OB-fold"/>
</dbReference>
<dbReference type="SMART" id="SM00318">
    <property type="entry name" value="SNc"/>
    <property type="match status" value="1"/>
</dbReference>
<organism evidence="3 4">
    <name type="scientific">Microbaculum marinum</name>
    <dbReference type="NCBI Taxonomy" id="1764581"/>
    <lineage>
        <taxon>Bacteria</taxon>
        <taxon>Pseudomonadati</taxon>
        <taxon>Pseudomonadota</taxon>
        <taxon>Alphaproteobacteria</taxon>
        <taxon>Hyphomicrobiales</taxon>
        <taxon>Tepidamorphaceae</taxon>
        <taxon>Microbaculum</taxon>
    </lineage>
</organism>
<dbReference type="PANTHER" id="PTHR12302">
    <property type="entry name" value="EBNA2 BINDING PROTEIN P100"/>
    <property type="match status" value="1"/>
</dbReference>
<dbReference type="Gene3D" id="2.40.50.90">
    <property type="match status" value="1"/>
</dbReference>
<proteinExistence type="predicted"/>
<dbReference type="RefSeq" id="WP_340330507.1">
    <property type="nucleotide sequence ID" value="NZ_JAZHOF010000006.1"/>
</dbReference>
<dbReference type="Pfam" id="PF00565">
    <property type="entry name" value="SNase"/>
    <property type="match status" value="1"/>
</dbReference>
<keyword evidence="1" id="KW-0732">Signal</keyword>
<dbReference type="Proteomes" id="UP001378188">
    <property type="component" value="Unassembled WGS sequence"/>
</dbReference>
<dbReference type="PANTHER" id="PTHR12302:SF26">
    <property type="entry name" value="BLR1266 PROTEIN"/>
    <property type="match status" value="1"/>
</dbReference>
<feature type="chain" id="PRO_5043387458" evidence="1">
    <location>
        <begin position="24"/>
        <end position="225"/>
    </location>
</feature>
<evidence type="ECO:0000256" key="1">
    <source>
        <dbReference type="SAM" id="SignalP"/>
    </source>
</evidence>
<protein>
    <submittedName>
        <fullName evidence="3">Thermonuclease family protein</fullName>
    </submittedName>
</protein>
<evidence type="ECO:0000259" key="2">
    <source>
        <dbReference type="PROSITE" id="PS50830"/>
    </source>
</evidence>
<reference evidence="3 4" key="1">
    <citation type="submission" date="2024-02" db="EMBL/GenBank/DDBJ databases">
        <title>Genome analysis and characterization of Microbaculum marinisediminis sp. nov., isolated from marine sediment.</title>
        <authorList>
            <person name="Du Z.-J."/>
            <person name="Ye Y.-Q."/>
            <person name="Zhang Z.-R."/>
            <person name="Yuan S.-M."/>
            <person name="Zhang X.-Y."/>
        </authorList>
    </citation>
    <scope>NUCLEOTIDE SEQUENCE [LARGE SCALE GENOMIC DNA]</scope>
    <source>
        <strain evidence="3 4">SDUM1044001</strain>
    </source>
</reference>
<sequence>MAAPLAEILLLGACITAHAPALAGDTMAAGRASVVNGDTIEIDGIIVRLHGIDAPEAGQKCGKAGGGSWPCGNRATEVLEAMAEDRDVECTIIRNDENEQKYGICSAGDLVLNKSMVSEGYAWAIAEGADDYSPAEAEARAAGLGIWQGAAIAPWDYRSERWAAAAQGAPGGCPIKGVVARGEQIYHPPWSPWYDRVKVNESKGGKWFCTEREALEAGWRAASSR</sequence>
<evidence type="ECO:0000313" key="3">
    <source>
        <dbReference type="EMBL" id="MEJ8572805.1"/>
    </source>
</evidence>
<dbReference type="AlphaFoldDB" id="A0AAW9RV90"/>
<accession>A0AAW9RV90</accession>